<comment type="similarity">
    <text evidence="1">Belongs to the sigma-70 factor family. ECF subfamily.</text>
</comment>
<evidence type="ECO:0000256" key="2">
    <source>
        <dbReference type="ARBA" id="ARBA00023015"/>
    </source>
</evidence>
<dbReference type="Gene3D" id="1.10.10.10">
    <property type="entry name" value="Winged helix-like DNA-binding domain superfamily/Winged helix DNA-binding domain"/>
    <property type="match status" value="1"/>
</dbReference>
<dbReference type="InterPro" id="IPR036388">
    <property type="entry name" value="WH-like_DNA-bd_sf"/>
</dbReference>
<comment type="caution">
    <text evidence="9">The sequence shown here is derived from an EMBL/GenBank/DDBJ whole genome shotgun (WGS) entry which is preliminary data.</text>
</comment>
<dbReference type="InterPro" id="IPR007630">
    <property type="entry name" value="RNA_pol_sigma70_r4"/>
</dbReference>
<keyword evidence="2" id="KW-0805">Transcription regulation</keyword>
<dbReference type="EMBL" id="BAAASD010000016">
    <property type="protein sequence ID" value="GAA2348785.1"/>
    <property type="molecule type" value="Genomic_DNA"/>
</dbReference>
<evidence type="ECO:0000259" key="7">
    <source>
        <dbReference type="Pfam" id="PF04542"/>
    </source>
</evidence>
<keyword evidence="4" id="KW-0238">DNA-binding</keyword>
<dbReference type="InterPro" id="IPR013325">
    <property type="entry name" value="RNA_pol_sigma_r2"/>
</dbReference>
<evidence type="ECO:0000256" key="4">
    <source>
        <dbReference type="ARBA" id="ARBA00023125"/>
    </source>
</evidence>
<feature type="domain" description="RNA polymerase sigma-70 region 4" evidence="8">
    <location>
        <begin position="151"/>
        <end position="200"/>
    </location>
</feature>
<evidence type="ECO:0000256" key="6">
    <source>
        <dbReference type="SAM" id="MobiDB-lite"/>
    </source>
</evidence>
<keyword evidence="5" id="KW-0804">Transcription</keyword>
<reference evidence="10" key="1">
    <citation type="journal article" date="2019" name="Int. J. Syst. Evol. Microbiol.">
        <title>The Global Catalogue of Microorganisms (GCM) 10K type strain sequencing project: providing services to taxonomists for standard genome sequencing and annotation.</title>
        <authorList>
            <consortium name="The Broad Institute Genomics Platform"/>
            <consortium name="The Broad Institute Genome Sequencing Center for Infectious Disease"/>
            <person name="Wu L."/>
            <person name="Ma J."/>
        </authorList>
    </citation>
    <scope>NUCLEOTIDE SEQUENCE [LARGE SCALE GENOMIC DNA]</scope>
    <source>
        <strain evidence="10">JCM 4316</strain>
    </source>
</reference>
<dbReference type="Pfam" id="PF04545">
    <property type="entry name" value="Sigma70_r4"/>
    <property type="match status" value="1"/>
</dbReference>
<evidence type="ECO:0000313" key="10">
    <source>
        <dbReference type="Proteomes" id="UP001500253"/>
    </source>
</evidence>
<dbReference type="Pfam" id="PF04542">
    <property type="entry name" value="Sigma70_r2"/>
    <property type="match status" value="1"/>
</dbReference>
<dbReference type="InterPro" id="IPR039425">
    <property type="entry name" value="RNA_pol_sigma-70-like"/>
</dbReference>
<protein>
    <submittedName>
        <fullName evidence="9">Sigma-70 family RNA polymerase sigma factor</fullName>
    </submittedName>
</protein>
<dbReference type="SUPFAM" id="SSF88946">
    <property type="entry name" value="Sigma2 domain of RNA polymerase sigma factors"/>
    <property type="match status" value="1"/>
</dbReference>
<evidence type="ECO:0000256" key="5">
    <source>
        <dbReference type="ARBA" id="ARBA00023163"/>
    </source>
</evidence>
<feature type="domain" description="RNA polymerase sigma-70 region 2" evidence="7">
    <location>
        <begin position="48"/>
        <end position="114"/>
    </location>
</feature>
<dbReference type="CDD" id="cd06171">
    <property type="entry name" value="Sigma70_r4"/>
    <property type="match status" value="1"/>
</dbReference>
<dbReference type="NCBIfam" id="NF007228">
    <property type="entry name" value="PRK09646.1"/>
    <property type="match status" value="1"/>
</dbReference>
<evidence type="ECO:0000259" key="8">
    <source>
        <dbReference type="Pfam" id="PF04545"/>
    </source>
</evidence>
<feature type="region of interest" description="Disordered" evidence="6">
    <location>
        <begin position="1"/>
        <end position="29"/>
    </location>
</feature>
<evidence type="ECO:0000256" key="3">
    <source>
        <dbReference type="ARBA" id="ARBA00023082"/>
    </source>
</evidence>
<dbReference type="Gene3D" id="1.10.1740.10">
    <property type="match status" value="1"/>
</dbReference>
<dbReference type="InterPro" id="IPR014284">
    <property type="entry name" value="RNA_pol_sigma-70_dom"/>
</dbReference>
<proteinExistence type="inferred from homology"/>
<feature type="compositionally biased region" description="Basic and acidic residues" evidence="6">
    <location>
        <begin position="1"/>
        <end position="12"/>
    </location>
</feature>
<sequence length="206" mass="22905">MSVEQAGERDPVRGWAGGQERAGARGRGPDDLLPLVVRGDHRAFEELYGMVSGPVYGLVRRVLRDPAQSEEVAQEALLEVWRTAARFDPRRGSALAWILTLAHRRAVDRVRSARSAADREARVGGQAEGPAFDQVAEAVEGRLEREWVRGCLARLTELQRQSVTLAYYEGYSYREVAHRLAIPLGTVKTRMRDGLTRLRECLGAAV</sequence>
<dbReference type="InterPro" id="IPR007627">
    <property type="entry name" value="RNA_pol_sigma70_r2"/>
</dbReference>
<evidence type="ECO:0000256" key="1">
    <source>
        <dbReference type="ARBA" id="ARBA00010641"/>
    </source>
</evidence>
<dbReference type="NCBIfam" id="TIGR02937">
    <property type="entry name" value="sigma70-ECF"/>
    <property type="match status" value="1"/>
</dbReference>
<dbReference type="PANTHER" id="PTHR43133:SF66">
    <property type="entry name" value="ECF RNA POLYMERASE SIGMA FACTOR SIGK"/>
    <property type="match status" value="1"/>
</dbReference>
<dbReference type="Proteomes" id="UP001500253">
    <property type="component" value="Unassembled WGS sequence"/>
</dbReference>
<dbReference type="InterPro" id="IPR013324">
    <property type="entry name" value="RNA_pol_sigma_r3/r4-like"/>
</dbReference>
<accession>A0ABP5TB40</accession>
<organism evidence="9 10">
    <name type="scientific">Streptomyces cuspidosporus</name>
    <dbReference type="NCBI Taxonomy" id="66882"/>
    <lineage>
        <taxon>Bacteria</taxon>
        <taxon>Bacillati</taxon>
        <taxon>Actinomycetota</taxon>
        <taxon>Actinomycetes</taxon>
        <taxon>Kitasatosporales</taxon>
        <taxon>Streptomycetaceae</taxon>
        <taxon>Streptomyces</taxon>
    </lineage>
</organism>
<keyword evidence="3" id="KW-0731">Sigma factor</keyword>
<keyword evidence="10" id="KW-1185">Reference proteome</keyword>
<name>A0ABP5TB40_9ACTN</name>
<evidence type="ECO:0000313" key="9">
    <source>
        <dbReference type="EMBL" id="GAA2348785.1"/>
    </source>
</evidence>
<dbReference type="SUPFAM" id="SSF88659">
    <property type="entry name" value="Sigma3 and sigma4 domains of RNA polymerase sigma factors"/>
    <property type="match status" value="1"/>
</dbReference>
<gene>
    <name evidence="9" type="ORF">GCM10010246_40470</name>
</gene>
<dbReference type="PANTHER" id="PTHR43133">
    <property type="entry name" value="RNA POLYMERASE ECF-TYPE SIGMA FACTO"/>
    <property type="match status" value="1"/>
</dbReference>